<gene>
    <name evidence="1" type="ORF">QBC36DRAFT_335439</name>
</gene>
<sequence>MVATTSITHLPPEIWLMIIDILIPTFFQENVRRLTICKKWYSLVIFNFYSKMEYTPRIISCLVHNKASVMDKTRLHLHESLHSMTIVPKRPISKLENCKHDQDLIYDTPANLAKLYHELSRFERLKSIRFVANHRSSWVAWHCRKHGFLPLKSLKSLITGLCSSTFSHGISVEPWSSITSLEFDLDGAAIEWGGWGDTKHLCPILRPLMARLHTLKIRTQSICPGVLGPLEKGEVYSVTNLRINLHFPVSTVNPKLNCAGMCPNVGSGKHSTPTSRPHLYAWPTDNSWYNGTLESMMRRAMKRLASILPADRKVELVHLAPNTEVHVWNALTDECVRDETVEKIDLGQWLSGEGECFLREEDYLEEDLEKASRWSEEEDMYDEYEWQRQMELYGNDEGSND</sequence>
<comment type="caution">
    <text evidence="1">The sequence shown here is derived from an EMBL/GenBank/DDBJ whole genome shotgun (WGS) entry which is preliminary data.</text>
</comment>
<accession>A0AAN6W3G0</accession>
<dbReference type="EMBL" id="MU866332">
    <property type="protein sequence ID" value="KAK4173592.1"/>
    <property type="molecule type" value="Genomic_DNA"/>
</dbReference>
<dbReference type="AlphaFoldDB" id="A0AAN6W3G0"/>
<protein>
    <recommendedName>
        <fullName evidence="3">F-box domain-containing protein</fullName>
    </recommendedName>
</protein>
<reference evidence="1" key="1">
    <citation type="journal article" date="2023" name="Mol. Phylogenet. Evol.">
        <title>Genome-scale phylogeny and comparative genomics of the fungal order Sordariales.</title>
        <authorList>
            <person name="Hensen N."/>
            <person name="Bonometti L."/>
            <person name="Westerberg I."/>
            <person name="Brannstrom I.O."/>
            <person name="Guillou S."/>
            <person name="Cros-Aarteil S."/>
            <person name="Calhoun S."/>
            <person name="Haridas S."/>
            <person name="Kuo A."/>
            <person name="Mondo S."/>
            <person name="Pangilinan J."/>
            <person name="Riley R."/>
            <person name="LaButti K."/>
            <person name="Andreopoulos B."/>
            <person name="Lipzen A."/>
            <person name="Chen C."/>
            <person name="Yan M."/>
            <person name="Daum C."/>
            <person name="Ng V."/>
            <person name="Clum A."/>
            <person name="Steindorff A."/>
            <person name="Ohm R.A."/>
            <person name="Martin F."/>
            <person name="Silar P."/>
            <person name="Natvig D.O."/>
            <person name="Lalanne C."/>
            <person name="Gautier V."/>
            <person name="Ament-Velasquez S.L."/>
            <person name="Kruys A."/>
            <person name="Hutchinson M.I."/>
            <person name="Powell A.J."/>
            <person name="Barry K."/>
            <person name="Miller A.N."/>
            <person name="Grigoriev I.V."/>
            <person name="Debuchy R."/>
            <person name="Gladieux P."/>
            <person name="Hiltunen Thoren M."/>
            <person name="Johannesson H."/>
        </authorList>
    </citation>
    <scope>NUCLEOTIDE SEQUENCE</scope>
    <source>
        <strain evidence="1">CBS 892.96</strain>
    </source>
</reference>
<evidence type="ECO:0000313" key="1">
    <source>
        <dbReference type="EMBL" id="KAK4173592.1"/>
    </source>
</evidence>
<reference evidence="1" key="2">
    <citation type="submission" date="2023-05" db="EMBL/GenBank/DDBJ databases">
        <authorList>
            <consortium name="Lawrence Berkeley National Laboratory"/>
            <person name="Steindorff A."/>
            <person name="Hensen N."/>
            <person name="Bonometti L."/>
            <person name="Westerberg I."/>
            <person name="Brannstrom I.O."/>
            <person name="Guillou S."/>
            <person name="Cros-Aarteil S."/>
            <person name="Calhoun S."/>
            <person name="Haridas S."/>
            <person name="Kuo A."/>
            <person name="Mondo S."/>
            <person name="Pangilinan J."/>
            <person name="Riley R."/>
            <person name="Labutti K."/>
            <person name="Andreopoulos B."/>
            <person name="Lipzen A."/>
            <person name="Chen C."/>
            <person name="Yanf M."/>
            <person name="Daum C."/>
            <person name="Ng V."/>
            <person name="Clum A."/>
            <person name="Ohm R."/>
            <person name="Martin F."/>
            <person name="Silar P."/>
            <person name="Natvig D."/>
            <person name="Lalanne C."/>
            <person name="Gautier V."/>
            <person name="Ament-Velasquez S.L."/>
            <person name="Kruys A."/>
            <person name="Hutchinson M.I."/>
            <person name="Powell A.J."/>
            <person name="Barry K."/>
            <person name="Miller A.N."/>
            <person name="Grigoriev I.V."/>
            <person name="Debuchy R."/>
            <person name="Gladieux P."/>
            <person name="Thoren M.H."/>
            <person name="Johannesson H."/>
        </authorList>
    </citation>
    <scope>NUCLEOTIDE SEQUENCE</scope>
    <source>
        <strain evidence="1">CBS 892.96</strain>
    </source>
</reference>
<evidence type="ECO:0000313" key="2">
    <source>
        <dbReference type="Proteomes" id="UP001302321"/>
    </source>
</evidence>
<name>A0AAN6W3G0_9PEZI</name>
<keyword evidence="2" id="KW-1185">Reference proteome</keyword>
<dbReference type="Proteomes" id="UP001302321">
    <property type="component" value="Unassembled WGS sequence"/>
</dbReference>
<organism evidence="1 2">
    <name type="scientific">Triangularia setosa</name>
    <dbReference type="NCBI Taxonomy" id="2587417"/>
    <lineage>
        <taxon>Eukaryota</taxon>
        <taxon>Fungi</taxon>
        <taxon>Dikarya</taxon>
        <taxon>Ascomycota</taxon>
        <taxon>Pezizomycotina</taxon>
        <taxon>Sordariomycetes</taxon>
        <taxon>Sordariomycetidae</taxon>
        <taxon>Sordariales</taxon>
        <taxon>Podosporaceae</taxon>
        <taxon>Triangularia</taxon>
    </lineage>
</organism>
<evidence type="ECO:0008006" key="3">
    <source>
        <dbReference type="Google" id="ProtNLM"/>
    </source>
</evidence>
<proteinExistence type="predicted"/>